<dbReference type="Proteomes" id="UP001642409">
    <property type="component" value="Unassembled WGS sequence"/>
</dbReference>
<organism evidence="1">
    <name type="scientific">Hexamita inflata</name>
    <dbReference type="NCBI Taxonomy" id="28002"/>
    <lineage>
        <taxon>Eukaryota</taxon>
        <taxon>Metamonada</taxon>
        <taxon>Diplomonadida</taxon>
        <taxon>Hexamitidae</taxon>
        <taxon>Hexamitinae</taxon>
        <taxon>Hexamita</taxon>
    </lineage>
</organism>
<dbReference type="AlphaFoldDB" id="A0AA86N6X3"/>
<reference evidence="2 3" key="2">
    <citation type="submission" date="2024-07" db="EMBL/GenBank/DDBJ databases">
        <authorList>
            <person name="Akdeniz Z."/>
        </authorList>
    </citation>
    <scope>NUCLEOTIDE SEQUENCE [LARGE SCALE GENOMIC DNA]</scope>
</reference>
<evidence type="ECO:0000313" key="2">
    <source>
        <dbReference type="EMBL" id="CAL6011728.1"/>
    </source>
</evidence>
<evidence type="ECO:0000313" key="3">
    <source>
        <dbReference type="Proteomes" id="UP001642409"/>
    </source>
</evidence>
<protein>
    <submittedName>
        <fullName evidence="2">Hypothetical_protein</fullName>
    </submittedName>
</protein>
<name>A0AA86N6X3_9EUKA</name>
<evidence type="ECO:0000313" key="1">
    <source>
        <dbReference type="EMBL" id="CAI9913943.1"/>
    </source>
</evidence>
<accession>A0AA86N6X3</accession>
<dbReference type="EMBL" id="CATOUU010000042">
    <property type="protein sequence ID" value="CAI9913943.1"/>
    <property type="molecule type" value="Genomic_DNA"/>
</dbReference>
<sequence length="103" mass="12010">MFQNARQVLVNSTLVFIVQQLDLFKLYARLSRLVCDSKVPVTGKNTLDIYYEENNVSHSLGFYRFHYAMNSLYYVYARPICKENQQLTKQKIKSAGFGIVFNV</sequence>
<reference evidence="1" key="1">
    <citation type="submission" date="2023-06" db="EMBL/GenBank/DDBJ databases">
        <authorList>
            <person name="Kurt Z."/>
        </authorList>
    </citation>
    <scope>NUCLEOTIDE SEQUENCE</scope>
</reference>
<comment type="caution">
    <text evidence="1">The sequence shown here is derived from an EMBL/GenBank/DDBJ whole genome shotgun (WGS) entry which is preliminary data.</text>
</comment>
<keyword evidence="3" id="KW-1185">Reference proteome</keyword>
<proteinExistence type="predicted"/>
<dbReference type="EMBL" id="CAXDID020000065">
    <property type="protein sequence ID" value="CAL6011728.1"/>
    <property type="molecule type" value="Genomic_DNA"/>
</dbReference>
<gene>
    <name evidence="1" type="ORF">HINF_LOCUS1588</name>
    <name evidence="2" type="ORF">HINF_LOCUS22958</name>
</gene>